<evidence type="ECO:0000313" key="2">
    <source>
        <dbReference type="EMBL" id="SHN06487.1"/>
    </source>
</evidence>
<organism evidence="2 3">
    <name type="scientific">Duganella sacchari</name>
    <dbReference type="NCBI Taxonomy" id="551987"/>
    <lineage>
        <taxon>Bacteria</taxon>
        <taxon>Pseudomonadati</taxon>
        <taxon>Pseudomonadota</taxon>
        <taxon>Betaproteobacteria</taxon>
        <taxon>Burkholderiales</taxon>
        <taxon>Oxalobacteraceae</taxon>
        <taxon>Telluria group</taxon>
        <taxon>Duganella</taxon>
    </lineage>
</organism>
<reference evidence="3" key="1">
    <citation type="submission" date="2016-11" db="EMBL/GenBank/DDBJ databases">
        <authorList>
            <person name="Varghese N."/>
            <person name="Submissions S."/>
        </authorList>
    </citation>
    <scope>NUCLEOTIDE SEQUENCE [LARGE SCALE GENOMIC DNA]</scope>
    <source>
        <strain evidence="3">Sac-22</strain>
    </source>
</reference>
<dbReference type="EMBL" id="FRCX01000004">
    <property type="protein sequence ID" value="SHN06487.1"/>
    <property type="molecule type" value="Genomic_DNA"/>
</dbReference>
<dbReference type="STRING" id="551987.SAMN05192549_104133"/>
<evidence type="ECO:0000313" key="3">
    <source>
        <dbReference type="Proteomes" id="UP000184339"/>
    </source>
</evidence>
<dbReference type="AlphaFoldDB" id="A0A1M7NR63"/>
<gene>
    <name evidence="2" type="ORF">SAMN05192549_104133</name>
</gene>
<dbReference type="Pfam" id="PF14518">
    <property type="entry name" value="Haem_oxygenas_2"/>
    <property type="match status" value="1"/>
</dbReference>
<keyword evidence="3" id="KW-1185">Reference proteome</keyword>
<name>A0A1M7NR63_9BURK</name>
<dbReference type="Gene3D" id="1.20.910.10">
    <property type="entry name" value="Heme oxygenase-like"/>
    <property type="match status" value="1"/>
</dbReference>
<feature type="region of interest" description="Disordered" evidence="1">
    <location>
        <begin position="414"/>
        <end position="438"/>
    </location>
</feature>
<dbReference type="Proteomes" id="UP000184339">
    <property type="component" value="Unassembled WGS sequence"/>
</dbReference>
<protein>
    <submittedName>
        <fullName evidence="2">Iron-containing redox enzyme</fullName>
    </submittedName>
</protein>
<dbReference type="SMART" id="SM01236">
    <property type="entry name" value="Haem_oxygenase_2"/>
    <property type="match status" value="1"/>
</dbReference>
<dbReference type="RefSeq" id="WP_072783935.1">
    <property type="nucleotide sequence ID" value="NZ_FRCX01000004.1"/>
</dbReference>
<evidence type="ECO:0000256" key="1">
    <source>
        <dbReference type="SAM" id="MobiDB-lite"/>
    </source>
</evidence>
<proteinExistence type="predicted"/>
<dbReference type="OrthoDB" id="6635957at2"/>
<dbReference type="InterPro" id="IPR016084">
    <property type="entry name" value="Haem_Oase-like_multi-hlx"/>
</dbReference>
<sequence>MTLLAHAVDACPATADTGDATSTATTTAKAVYQLLNAGPAQGAANTLACAWLDQRLLEARQLCDDLPEHLDDMTAWMVKRSARIGDAYRSYLQARHEGAPRRYFSGKGHALHFLQNVAPTKLVDGAWLYGLLAHWDDTDFRPLIETYLEELGDGVPDKNHVLLYKKLLASHRCEQWQDAPDEHFIQGAIQLALAYNAERYLPEIVGYNLGYEQLPLHLLITAYELNELGIDPYYFTLHVTVDNGGTGHAQMAVQALRQLLSRCGDPAAFLRRVHDGYRLNDLGSCTTSVISGFDLEQELVRIMAAKAVVGHNMHSDYCRVGGRSINDWLADPQQIPHMLAALENAGWIQRGQPAENSRFWRLIQSERAEMFGVFNAYEQQILSDWIATPPGQAPAASARIPSYRARQRTLDTLGVHHTPRGGPQRGVIRHHPASDAANDSLNASSAELRQLEQQIASLGSKQAAMQLLMKHMSPDLHHSASGLMATRMFRQLMN</sequence>
<accession>A0A1M7NR63</accession>